<feature type="domain" description="Calponin-homology (CH)" evidence="7">
    <location>
        <begin position="487"/>
        <end position="619"/>
    </location>
</feature>
<reference evidence="8 9" key="1">
    <citation type="journal article" date="2012" name="Genome Biol.">
        <title>Genome and low-iron response of an oceanic diatom adapted to chronic iron limitation.</title>
        <authorList>
            <person name="Lommer M."/>
            <person name="Specht M."/>
            <person name="Roy A.S."/>
            <person name="Kraemer L."/>
            <person name="Andreson R."/>
            <person name="Gutowska M.A."/>
            <person name="Wolf J."/>
            <person name="Bergner S.V."/>
            <person name="Schilhabel M.B."/>
            <person name="Klostermeier U.C."/>
            <person name="Beiko R.G."/>
            <person name="Rosenstiel P."/>
            <person name="Hippler M."/>
            <person name="Laroche J."/>
        </authorList>
    </citation>
    <scope>NUCLEOTIDE SEQUENCE [LARGE SCALE GENOMIC DNA]</scope>
    <source>
        <strain evidence="8 9">CCMP1005</strain>
    </source>
</reference>
<keyword evidence="9" id="KW-1185">Reference proteome</keyword>
<accession>K0SZV7</accession>
<dbReference type="Gene3D" id="1.10.418.10">
    <property type="entry name" value="Calponin-like domain"/>
    <property type="match status" value="1"/>
</dbReference>
<dbReference type="PANTHER" id="PTHR22706">
    <property type="entry name" value="ASSEMBLY FACTOR FOR SPINDLE MICROTUBULES"/>
    <property type="match status" value="1"/>
</dbReference>
<evidence type="ECO:0000256" key="5">
    <source>
        <dbReference type="ARBA" id="ARBA00023203"/>
    </source>
</evidence>
<dbReference type="Pfam" id="PF00612">
    <property type="entry name" value="IQ"/>
    <property type="match status" value="10"/>
</dbReference>
<keyword evidence="4" id="KW-0112">Calmodulin-binding</keyword>
<feature type="region of interest" description="Disordered" evidence="6">
    <location>
        <begin position="1543"/>
        <end position="1683"/>
    </location>
</feature>
<evidence type="ECO:0000256" key="3">
    <source>
        <dbReference type="ARBA" id="ARBA00022737"/>
    </source>
</evidence>
<dbReference type="SUPFAM" id="SSF52540">
    <property type="entry name" value="P-loop containing nucleoside triphosphate hydrolases"/>
    <property type="match status" value="3"/>
</dbReference>
<evidence type="ECO:0000313" key="9">
    <source>
        <dbReference type="Proteomes" id="UP000266841"/>
    </source>
</evidence>
<organism evidence="8 9">
    <name type="scientific">Thalassiosira oceanica</name>
    <name type="common">Marine diatom</name>
    <dbReference type="NCBI Taxonomy" id="159749"/>
    <lineage>
        <taxon>Eukaryota</taxon>
        <taxon>Sar</taxon>
        <taxon>Stramenopiles</taxon>
        <taxon>Ochrophyta</taxon>
        <taxon>Bacillariophyta</taxon>
        <taxon>Coscinodiscophyceae</taxon>
        <taxon>Thalassiosirophycidae</taxon>
        <taxon>Thalassiosirales</taxon>
        <taxon>Thalassiosiraceae</taxon>
        <taxon>Thalassiosira</taxon>
    </lineage>
</organism>
<comment type="subcellular location">
    <subcellularLocation>
        <location evidence="1">Cytoplasm</location>
    </subcellularLocation>
</comment>
<name>K0SZV7_THAOC</name>
<dbReference type="Pfam" id="PF00307">
    <property type="entry name" value="CH"/>
    <property type="match status" value="1"/>
</dbReference>
<feature type="compositionally biased region" description="Polar residues" evidence="6">
    <location>
        <begin position="1644"/>
        <end position="1664"/>
    </location>
</feature>
<dbReference type="OrthoDB" id="2148418at2759"/>
<dbReference type="SUPFAM" id="SSF47576">
    <property type="entry name" value="Calponin-homology domain, CH-domain"/>
    <property type="match status" value="1"/>
</dbReference>
<feature type="compositionally biased region" description="Polar residues" evidence="6">
    <location>
        <begin position="1672"/>
        <end position="1683"/>
    </location>
</feature>
<keyword evidence="3" id="KW-0677">Repeat</keyword>
<dbReference type="PROSITE" id="PS50096">
    <property type="entry name" value="IQ"/>
    <property type="match status" value="13"/>
</dbReference>
<evidence type="ECO:0000256" key="6">
    <source>
        <dbReference type="SAM" id="MobiDB-lite"/>
    </source>
</evidence>
<gene>
    <name evidence="8" type="ORF">THAOC_08112</name>
</gene>
<dbReference type="InterPro" id="IPR027417">
    <property type="entry name" value="P-loop_NTPase"/>
</dbReference>
<evidence type="ECO:0000259" key="7">
    <source>
        <dbReference type="PROSITE" id="PS50021"/>
    </source>
</evidence>
<evidence type="ECO:0000313" key="8">
    <source>
        <dbReference type="EMBL" id="EJK70519.1"/>
    </source>
</evidence>
<evidence type="ECO:0000256" key="1">
    <source>
        <dbReference type="ARBA" id="ARBA00004496"/>
    </source>
</evidence>
<sequence length="1925" mass="217002">MVAVPTSAHAAHLPTPARTARAKRRALADVNANLPTRTPRRRPDSTAEKPTKRKNRTQHAIYTPLVANKSAEMKAGVELRNEAQTDGSSRNEVLSTDEMNGVSSTTEMDGKRIINLPKTTEFDSAIELPTRRARKTVVDREPILMINELLQLQKSVILNFGPSNTVGEERYLPFRIEYSSGAETCQIKFEHIPAGVGIDVTEEGRDGEPLNASFRIRQGESKLFYVTWSPVLAGQLHEEIRLKTNTGEHFCVVLLGVSKSSTSDDSRQFERAERQSSFVDRDHITYTAEQWEEIQCDTFSNWLNRLFQSRSPNEAIELSDHQKATEWSSAVSVFDSLDMRQVRSAIEREVTEGRLAITPRSNRNVLDEVYVREQLTKLLLSFTPRWLQLGLEILLGNTIFKGWQGVTKDSLKRVITQYILSDPDLVLQYTGGRVKTPSGRFEDKMKVRVHQHALSQIMILVFFLDRAKTQRVLTDDPNLFELESPLKSSDEILVSLCQDCFSKQSSIIRHLAYDGIGVSHVQRPLDEYDFYVKNLAVDLKDGVCLAKMIDLVTQRSNLLSWMRLPASSRPLRVHNVNFALSSLRQLGVKNISDITNAHVVDAHQPRILQLLWSSIMHFELPEFRQEIEVYKAARSIQMHARRFLAVKCYLKTCRAILLIQSSFRGYAARSSVSRMQFASVSIARVWRGYRAKIQYGFSLMAIITLQRVGRGFSTRVKVSKMTRNMNSAAVKIQRIWRGYSAVVGYGLTMLNIMTVQSLCRRRIALSQVARLIQARAETAAVAIQATWRGFCTRLKNKLIVSETIRVQRVCRGFLARRFVLRRVGHANKIQRVVRMWLGNKKIDELLGASPINARDRTVSTEATNLSNTSATITQTSLRQCLLHRILRPTNDMSGSEIERAGTPNVRSEDSGSVRDRSFENEVFSLNTPELTAKSKREETCLEESHQTNRSVSNFARADILAVAEVTTDNLASGAERASASTESDSRSREVEVQRGSGDECYVDVVTHHASSSSSEQVSLLPLLADEPRPSKSNDELAFISGESTAEIGSIIRSESTPRSIELQSVSPRDVLEVTSADFDQERAIISIQSFWRRNAAVRSFVSAREAAIKCQRQRRKYRALIRGSCIETKSAILIQSIYRRHVSRSSYGRLRASAIALQSVTRCRQAKYEVASVKLRRHQAATTIQKIWRGRMAVEIYALSRMAVIMIQSAFRRHTGRISLRQEKSLVVQAVCRSFLVKLQCGRRLRAIATIQRAVRATLSKARARIEDHAAILIQRSWRGYSENINYVLLQVLVTKLQALSRGRKAAHEFKRQKHANAILQRAARVMINKQNDRVMHFAATEIQRTWRGYQANTSFLFCVMHSMMIQASVRGMMARKKYNSQRTSVLILQRAYRFYLNRKKVRAATELQRMWRGFSSRKTSHDAMLSSLMKRSISIGTSEGESAVIIQSHVRRIRATKLLHTRLASIIKIQRAVRGILERERTMALEHDAAVAIQSSWRSFTCHADFMIFVLSAIRIQSFARRMLAKTELILLRRERIREQRAINKKSAMQPTGPAGCSKSPSTTKLNMSDAYPQPTSTNKLVTINNTTTVPHKGKRVLSNMAPQKASRDTRYPPQKMSGSPPTQTGIVAEGSSSLQIAPKVESPQSSSQHVLESPDASASSSLVEHVSAAARTTQGQRNRAVQTNHLLASRSSRQMQEPSRLRTSKCRLQDGFQPKRQASIGPQPHATLHQFTSTHAKGDTDAIGSNTEPNLPFEDSSDIVRSPQSASLLSGRSTPVRVEFDMSSKFAEHTLKAIRTLRRQKKLEEVRKATLNLDKITGQSVADCRLFIQASGQHYLFRILGICNRSSPHVEIVRSILSILKNLARQAAVVAGDSEVAVLTDVIQRFRDKSDIFALSSALLEGFLNSNPQLYSTYLTNENTRRL</sequence>
<feature type="region of interest" description="Disordered" evidence="6">
    <location>
        <begin position="892"/>
        <end position="913"/>
    </location>
</feature>
<dbReference type="Gene3D" id="1.20.5.190">
    <property type="match status" value="9"/>
</dbReference>
<dbReference type="eggNOG" id="KOG0165">
    <property type="taxonomic scope" value="Eukaryota"/>
</dbReference>
<feature type="compositionally biased region" description="Basic and acidic residues" evidence="6">
    <location>
        <begin position="983"/>
        <end position="992"/>
    </location>
</feature>
<feature type="non-terminal residue" evidence="8">
    <location>
        <position position="1925"/>
    </location>
</feature>
<dbReference type="EMBL" id="AGNL01008413">
    <property type="protein sequence ID" value="EJK70519.1"/>
    <property type="molecule type" value="Genomic_DNA"/>
</dbReference>
<dbReference type="Proteomes" id="UP000266841">
    <property type="component" value="Unassembled WGS sequence"/>
</dbReference>
<dbReference type="PANTHER" id="PTHR22706:SF1">
    <property type="entry name" value="ASSEMBLY FACTOR FOR SPINDLE MICROTUBULES"/>
    <property type="match status" value="1"/>
</dbReference>
<dbReference type="SMART" id="SM00015">
    <property type="entry name" value="IQ"/>
    <property type="match status" value="21"/>
</dbReference>
<dbReference type="PROSITE" id="PS50021">
    <property type="entry name" value="CH"/>
    <property type="match status" value="1"/>
</dbReference>
<protein>
    <recommendedName>
        <fullName evidence="7">Calponin-homology (CH) domain-containing protein</fullName>
    </recommendedName>
</protein>
<dbReference type="GO" id="GO:0005516">
    <property type="term" value="F:calmodulin binding"/>
    <property type="evidence" value="ECO:0007669"/>
    <property type="project" value="UniProtKB-KW"/>
</dbReference>
<keyword evidence="2" id="KW-0963">Cytoplasm</keyword>
<dbReference type="GO" id="GO:0007051">
    <property type="term" value="P:spindle organization"/>
    <property type="evidence" value="ECO:0007669"/>
    <property type="project" value="TreeGrafter"/>
</dbReference>
<proteinExistence type="predicted"/>
<dbReference type="GO" id="GO:0000922">
    <property type="term" value="C:spindle pole"/>
    <property type="evidence" value="ECO:0007669"/>
    <property type="project" value="TreeGrafter"/>
</dbReference>
<feature type="compositionally biased region" description="Basic and acidic residues" evidence="6">
    <location>
        <begin position="41"/>
        <end position="50"/>
    </location>
</feature>
<feature type="compositionally biased region" description="Polar residues" evidence="6">
    <location>
        <begin position="1618"/>
        <end position="1637"/>
    </location>
</feature>
<feature type="region of interest" description="Disordered" evidence="6">
    <location>
        <begin position="969"/>
        <end position="995"/>
    </location>
</feature>
<dbReference type="InterPro" id="IPR001715">
    <property type="entry name" value="CH_dom"/>
</dbReference>
<dbReference type="GO" id="GO:0005737">
    <property type="term" value="C:cytoplasm"/>
    <property type="evidence" value="ECO:0007669"/>
    <property type="project" value="UniProtKB-SubCell"/>
</dbReference>
<comment type="caution">
    <text evidence="8">The sequence shown here is derived from an EMBL/GenBank/DDBJ whole genome shotgun (WGS) entry which is preliminary data.</text>
</comment>
<dbReference type="InterPro" id="IPR051185">
    <property type="entry name" value="ASPM"/>
</dbReference>
<dbReference type="InterPro" id="IPR000048">
    <property type="entry name" value="IQ_motif_EF-hand-BS"/>
</dbReference>
<feature type="region of interest" description="Disordered" evidence="6">
    <location>
        <begin position="1"/>
        <end position="59"/>
    </location>
</feature>
<evidence type="ECO:0000256" key="4">
    <source>
        <dbReference type="ARBA" id="ARBA00022860"/>
    </source>
</evidence>
<dbReference type="GO" id="GO:0003779">
    <property type="term" value="F:actin binding"/>
    <property type="evidence" value="ECO:0007669"/>
    <property type="project" value="UniProtKB-KW"/>
</dbReference>
<dbReference type="GO" id="GO:0000278">
    <property type="term" value="P:mitotic cell cycle"/>
    <property type="evidence" value="ECO:0007669"/>
    <property type="project" value="TreeGrafter"/>
</dbReference>
<dbReference type="InterPro" id="IPR001589">
    <property type="entry name" value="Actinin_actin-bd_CS"/>
</dbReference>
<dbReference type="SMART" id="SM00033">
    <property type="entry name" value="CH"/>
    <property type="match status" value="1"/>
</dbReference>
<evidence type="ECO:0000256" key="2">
    <source>
        <dbReference type="ARBA" id="ARBA00022490"/>
    </source>
</evidence>
<dbReference type="InterPro" id="IPR036872">
    <property type="entry name" value="CH_dom_sf"/>
</dbReference>
<keyword evidence="5" id="KW-0009">Actin-binding</keyword>
<feature type="region of interest" description="Disordered" evidence="6">
    <location>
        <begin position="1738"/>
        <end position="1770"/>
    </location>
</feature>
<feature type="compositionally biased region" description="Polar residues" evidence="6">
    <location>
        <begin position="1575"/>
        <end position="1591"/>
    </location>
</feature>
<dbReference type="GO" id="GO:0051295">
    <property type="term" value="P:establishment of meiotic spindle localization"/>
    <property type="evidence" value="ECO:0007669"/>
    <property type="project" value="TreeGrafter"/>
</dbReference>
<dbReference type="CDD" id="cd21223">
    <property type="entry name" value="CH_ASPM_rpt1"/>
    <property type="match status" value="1"/>
</dbReference>
<dbReference type="PROSITE" id="PS00019">
    <property type="entry name" value="ACTININ_1"/>
    <property type="match status" value="1"/>
</dbReference>